<reference evidence="8 9" key="1">
    <citation type="submission" date="2019-06" db="EMBL/GenBank/DDBJ databases">
        <title>Whole genome shotgun sequence of Flavobacterium flevense NBRC 14960.</title>
        <authorList>
            <person name="Hosoyama A."/>
            <person name="Uohara A."/>
            <person name="Ohji S."/>
            <person name="Ichikawa N."/>
        </authorList>
    </citation>
    <scope>NUCLEOTIDE SEQUENCE [LARGE SCALE GENOMIC DNA]</scope>
    <source>
        <strain evidence="8 9">NBRC 14960</strain>
    </source>
</reference>
<evidence type="ECO:0000259" key="5">
    <source>
        <dbReference type="Pfam" id="PF08531"/>
    </source>
</evidence>
<sequence length="1185" mass="133488">MYLMKSFKLFFFLFLAVPGFLFGADIQIANLKVENAVTPIGLDVSQPVFSWQMKTSSKNRGYYQNAYQIIVTNNLGDEVWNTGKVKSGVSINIKYKGENFKSTTLYYWTVNVWDQKGKKYSAKSWFETGLLNSKMVTNLDSDKETTAWSGAKWIGGNADGMVLFSQYLPVFVINSTIQLDEKLQSTKASLVYGANDQRLMDRNKNQYKLENKNGESYIQVELNMAPLNSDANAKLNIYRVGYHPNDKKEIPFKSFSIPNSIINKENKYNLHTISVQSSLGVTKIYIDGNSKENLVANLNLNPLGAGGDFIAFPIVGDIGFSVPKGEKAQFSKIEIKNYRSPSNVIFSDNATASGIFSSFKEVAIENNSYAVTGGNNGAFILANPSQNSMPMLRTVFGIDSPKISKARLYVTARGIYDIFLNGKKIGDEYFNPGLTQYNKTHLYQTYDVTANIQQGNNVLGTILGEGWWSGGSTFVGENWNFFGDRQSMLAKLVVTYADGTEKIITTNPETWMYFNDGPVKYSSFFQGEVYDATKEKAIEGWNTAGYDASRWHQAVAIGTNGVVSTEGTANLPNFNNFTDAQLIGQFGTVKAIKELTAQSVTEVRPGVFVYDMGQNMVGVPKIMLNNVAKGKTIILRYAEVLYPNLPEYKGNENVLMLENVRAAMSQDIYTTNGGSEILTPRFTFHGYRYVEITGIDKPLPLSDVKGTVLSSIHQLSSHYQTSNPLVNKLWKNITWSMRGNFLSIPTDCPQRNERLGWSGDISVFSRTAVHLADVKQFLKRHMLAMRDIQREDGRFPDVAPIGVGFGETMWGSAGITVVWENYLQYGDLSLLEEHYEAMKSYANYLIADIDKQTGVLKEKERNTWGSLGDWLSLEDSKNEKILFWEAYFIYDLEIMSKVATLLDKKKDQEYFSAYYNQRKDFFNKTYIDKTTGKTSFRGKTVDTQTSYVLPFAFNVLDKENSDLAIKQFVNSIQRENKTDQGVVCPPYSLMTGFIGTAWVNKALSDNGYSNVAYQLLQNKSYPSWLYPVTQGATTIWERLNSYTHKDGFGGNNNMNSFNHYAFGAVGAWMYNYSLGIVRDDNSPGFKHFILKPEPDTSRQMTFANGYYDSMYGRIESSWETKNGKYEFRFVVPANTNATVYLPALKQSDVMINGKKNGVNFLNIENKKAVFELESGEYSFKTIITN</sequence>
<accession>A0A4Y4AVM1</accession>
<gene>
    <name evidence="8" type="ORF">FFL01_04960</name>
</gene>
<evidence type="ECO:0000259" key="6">
    <source>
        <dbReference type="Pfam" id="PF17389"/>
    </source>
</evidence>
<dbReference type="GO" id="GO:0005975">
    <property type="term" value="P:carbohydrate metabolic process"/>
    <property type="evidence" value="ECO:0007669"/>
    <property type="project" value="InterPro"/>
</dbReference>
<dbReference type="PANTHER" id="PTHR33307:SF6">
    <property type="entry name" value="ALPHA-RHAMNOSIDASE (EUROFUNG)-RELATED"/>
    <property type="match status" value="1"/>
</dbReference>
<dbReference type="Gene3D" id="2.60.420.10">
    <property type="entry name" value="Maltose phosphorylase, domain 3"/>
    <property type="match status" value="1"/>
</dbReference>
<protein>
    <recommendedName>
        <fullName evidence="2">alpha-L-rhamnosidase</fullName>
        <ecNumber evidence="2">3.2.1.40</ecNumber>
    </recommendedName>
</protein>
<dbReference type="InterPro" id="IPR008902">
    <property type="entry name" value="Rhamnosid_concanavalin"/>
</dbReference>
<dbReference type="Pfam" id="PF05592">
    <property type="entry name" value="Bac_rhamnosid"/>
    <property type="match status" value="1"/>
</dbReference>
<comment type="caution">
    <text evidence="8">The sequence shown here is derived from an EMBL/GenBank/DDBJ whole genome shotgun (WGS) entry which is preliminary data.</text>
</comment>
<evidence type="ECO:0000256" key="2">
    <source>
        <dbReference type="ARBA" id="ARBA00012652"/>
    </source>
</evidence>
<proteinExistence type="predicted"/>
<dbReference type="AlphaFoldDB" id="A0A4Y4AVM1"/>
<dbReference type="InterPro" id="IPR008928">
    <property type="entry name" value="6-hairpin_glycosidase_sf"/>
</dbReference>
<dbReference type="Gene3D" id="2.60.120.260">
    <property type="entry name" value="Galactose-binding domain-like"/>
    <property type="match status" value="2"/>
</dbReference>
<dbReference type="Pfam" id="PF25788">
    <property type="entry name" value="Ig_Rha78A_N"/>
    <property type="match status" value="1"/>
</dbReference>
<dbReference type="OrthoDB" id="9815108at2"/>
<keyword evidence="9" id="KW-1185">Reference proteome</keyword>
<organism evidence="8 9">
    <name type="scientific">Flavobacterium flevense</name>
    <dbReference type="NCBI Taxonomy" id="983"/>
    <lineage>
        <taxon>Bacteria</taxon>
        <taxon>Pseudomonadati</taxon>
        <taxon>Bacteroidota</taxon>
        <taxon>Flavobacteriia</taxon>
        <taxon>Flavobacteriales</taxon>
        <taxon>Flavobacteriaceae</taxon>
        <taxon>Flavobacterium</taxon>
    </lineage>
</organism>
<dbReference type="PANTHER" id="PTHR33307">
    <property type="entry name" value="ALPHA-RHAMNOSIDASE (EUROFUNG)"/>
    <property type="match status" value="1"/>
</dbReference>
<evidence type="ECO:0000259" key="4">
    <source>
        <dbReference type="Pfam" id="PF05592"/>
    </source>
</evidence>
<dbReference type="PIRSF" id="PIRSF010631">
    <property type="entry name" value="A-rhamnsds"/>
    <property type="match status" value="1"/>
</dbReference>
<keyword evidence="3" id="KW-0378">Hydrolase</keyword>
<dbReference type="Proteomes" id="UP000316775">
    <property type="component" value="Unassembled WGS sequence"/>
</dbReference>
<feature type="domain" description="Alpha-L-rhamnosidase concanavalin-like" evidence="4">
    <location>
        <begin position="602"/>
        <end position="709"/>
    </location>
</feature>
<dbReference type="InterPro" id="IPR035396">
    <property type="entry name" value="Bac_rhamnosid6H"/>
</dbReference>
<feature type="domain" description="Alpha-L-rhamnosidase C-terminal" evidence="7">
    <location>
        <begin position="1080"/>
        <end position="1152"/>
    </location>
</feature>
<comment type="catalytic activity">
    <reaction evidence="1">
        <text>Hydrolysis of terminal non-reducing alpha-L-rhamnose residues in alpha-L-rhamnosides.</text>
        <dbReference type="EC" id="3.2.1.40"/>
    </reaction>
</comment>
<dbReference type="Pfam" id="PF17389">
    <property type="entry name" value="Bac_rhamnosid6H"/>
    <property type="match status" value="1"/>
</dbReference>
<dbReference type="SUPFAM" id="SSF48208">
    <property type="entry name" value="Six-hairpin glycosidases"/>
    <property type="match status" value="1"/>
</dbReference>
<dbReference type="Gene3D" id="2.60.40.10">
    <property type="entry name" value="Immunoglobulins"/>
    <property type="match status" value="1"/>
</dbReference>
<dbReference type="InterPro" id="IPR013783">
    <property type="entry name" value="Ig-like_fold"/>
</dbReference>
<dbReference type="InterPro" id="IPR012341">
    <property type="entry name" value="6hp_glycosidase-like_sf"/>
</dbReference>
<evidence type="ECO:0000313" key="8">
    <source>
        <dbReference type="EMBL" id="GEC70957.1"/>
    </source>
</evidence>
<dbReference type="EMBL" id="BJNP01000003">
    <property type="protein sequence ID" value="GEC70957.1"/>
    <property type="molecule type" value="Genomic_DNA"/>
</dbReference>
<dbReference type="Pfam" id="PF17390">
    <property type="entry name" value="Bac_rhamnosid_C"/>
    <property type="match status" value="1"/>
</dbReference>
<evidence type="ECO:0000256" key="3">
    <source>
        <dbReference type="ARBA" id="ARBA00022801"/>
    </source>
</evidence>
<evidence type="ECO:0000256" key="1">
    <source>
        <dbReference type="ARBA" id="ARBA00001445"/>
    </source>
</evidence>
<name>A0A4Y4AVM1_9FLAO</name>
<dbReference type="GO" id="GO:0030596">
    <property type="term" value="F:alpha-L-rhamnosidase activity"/>
    <property type="evidence" value="ECO:0007669"/>
    <property type="project" value="UniProtKB-EC"/>
</dbReference>
<evidence type="ECO:0000259" key="7">
    <source>
        <dbReference type="Pfam" id="PF17390"/>
    </source>
</evidence>
<dbReference type="Gene3D" id="1.50.10.10">
    <property type="match status" value="1"/>
</dbReference>
<dbReference type="InterPro" id="IPR013737">
    <property type="entry name" value="Bac_rhamnosid_N"/>
</dbReference>
<feature type="domain" description="Bacterial alpha-L-rhamnosidase N-terminal" evidence="5">
    <location>
        <begin position="402"/>
        <end position="557"/>
    </location>
</feature>
<dbReference type="Pfam" id="PF08531">
    <property type="entry name" value="Bac_rhamnosid_N"/>
    <property type="match status" value="1"/>
</dbReference>
<dbReference type="EC" id="3.2.1.40" evidence="2"/>
<dbReference type="STRING" id="983.SAMN05443543_102587"/>
<dbReference type="InterPro" id="IPR035398">
    <property type="entry name" value="Bac_rhamnosid_C"/>
</dbReference>
<evidence type="ECO:0000313" key="9">
    <source>
        <dbReference type="Proteomes" id="UP000316775"/>
    </source>
</evidence>
<dbReference type="InterPro" id="IPR016007">
    <property type="entry name" value="Alpha_rhamnosid"/>
</dbReference>
<feature type="domain" description="Alpha-L-rhamnosidase six-hairpin glycosidase" evidence="6">
    <location>
        <begin position="718"/>
        <end position="1072"/>
    </location>
</feature>